<proteinExistence type="predicted"/>
<feature type="transmembrane region" description="Helical" evidence="1">
    <location>
        <begin position="38"/>
        <end position="55"/>
    </location>
</feature>
<evidence type="ECO:0000256" key="1">
    <source>
        <dbReference type="SAM" id="Phobius"/>
    </source>
</evidence>
<organism evidence="2 3">
    <name type="scientific">Stegodyphus mimosarum</name>
    <name type="common">African social velvet spider</name>
    <dbReference type="NCBI Taxonomy" id="407821"/>
    <lineage>
        <taxon>Eukaryota</taxon>
        <taxon>Metazoa</taxon>
        <taxon>Ecdysozoa</taxon>
        <taxon>Arthropoda</taxon>
        <taxon>Chelicerata</taxon>
        <taxon>Arachnida</taxon>
        <taxon>Araneae</taxon>
        <taxon>Araneomorphae</taxon>
        <taxon>Entelegynae</taxon>
        <taxon>Eresoidea</taxon>
        <taxon>Eresidae</taxon>
        <taxon>Stegodyphus</taxon>
    </lineage>
</organism>
<evidence type="ECO:0000313" key="2">
    <source>
        <dbReference type="EMBL" id="KFM79523.1"/>
    </source>
</evidence>
<feature type="non-terminal residue" evidence="2">
    <location>
        <position position="56"/>
    </location>
</feature>
<name>A0A087UQ84_STEMI</name>
<protein>
    <submittedName>
        <fullName evidence="2">Uncharacterized protein</fullName>
    </submittedName>
</protein>
<evidence type="ECO:0000313" key="3">
    <source>
        <dbReference type="Proteomes" id="UP000054359"/>
    </source>
</evidence>
<accession>A0A087UQ84</accession>
<feature type="transmembrane region" description="Helical" evidence="1">
    <location>
        <begin position="12"/>
        <end position="32"/>
    </location>
</feature>
<dbReference type="AlphaFoldDB" id="A0A087UQ84"/>
<sequence length="56" mass="6689">NKFCLRTTHPPTLVVDYVGIDCARILLIIIAFTQKWYYAFNCMIRAFMYIFFSIFV</sequence>
<gene>
    <name evidence="2" type="ORF">X975_16954</name>
</gene>
<keyword evidence="1" id="KW-1133">Transmembrane helix</keyword>
<reference evidence="2 3" key="1">
    <citation type="submission" date="2013-11" db="EMBL/GenBank/DDBJ databases">
        <title>Genome sequencing of Stegodyphus mimosarum.</title>
        <authorList>
            <person name="Bechsgaard J."/>
        </authorList>
    </citation>
    <scope>NUCLEOTIDE SEQUENCE [LARGE SCALE GENOMIC DNA]</scope>
</reference>
<keyword evidence="3" id="KW-1185">Reference proteome</keyword>
<keyword evidence="1" id="KW-0812">Transmembrane</keyword>
<keyword evidence="1" id="KW-0472">Membrane</keyword>
<feature type="non-terminal residue" evidence="2">
    <location>
        <position position="1"/>
    </location>
</feature>
<dbReference type="Proteomes" id="UP000054359">
    <property type="component" value="Unassembled WGS sequence"/>
</dbReference>
<dbReference type="EMBL" id="KK120998">
    <property type="protein sequence ID" value="KFM79523.1"/>
    <property type="molecule type" value="Genomic_DNA"/>
</dbReference>